<protein>
    <recommendedName>
        <fullName evidence="4">DH domain-containing protein</fullName>
    </recommendedName>
</protein>
<dbReference type="GO" id="GO:0035025">
    <property type="term" value="P:positive regulation of Rho protein signal transduction"/>
    <property type="evidence" value="ECO:0007669"/>
    <property type="project" value="TreeGrafter"/>
</dbReference>
<comment type="caution">
    <text evidence="5">The sequence shown here is derived from an EMBL/GenBank/DDBJ whole genome shotgun (WGS) entry which is preliminary data.</text>
</comment>
<evidence type="ECO:0000256" key="1">
    <source>
        <dbReference type="ARBA" id="ARBA00004496"/>
    </source>
</evidence>
<feature type="compositionally biased region" description="Polar residues" evidence="3">
    <location>
        <begin position="215"/>
        <end position="229"/>
    </location>
</feature>
<keyword evidence="2" id="KW-0963">Cytoplasm</keyword>
<feature type="region of interest" description="Disordered" evidence="3">
    <location>
        <begin position="1"/>
        <end position="229"/>
    </location>
</feature>
<dbReference type="Gene3D" id="1.20.900.10">
    <property type="entry name" value="Dbl homology (DH) domain"/>
    <property type="match status" value="2"/>
</dbReference>
<dbReference type="AlphaFoldDB" id="A0A2G8RRJ8"/>
<evidence type="ECO:0000259" key="4">
    <source>
        <dbReference type="PROSITE" id="PS50010"/>
    </source>
</evidence>
<feature type="compositionally biased region" description="Low complexity" evidence="3">
    <location>
        <begin position="73"/>
        <end position="84"/>
    </location>
</feature>
<organism evidence="5 6">
    <name type="scientific">Ganoderma sinense ZZ0214-1</name>
    <dbReference type="NCBI Taxonomy" id="1077348"/>
    <lineage>
        <taxon>Eukaryota</taxon>
        <taxon>Fungi</taxon>
        <taxon>Dikarya</taxon>
        <taxon>Basidiomycota</taxon>
        <taxon>Agaricomycotina</taxon>
        <taxon>Agaricomycetes</taxon>
        <taxon>Polyporales</taxon>
        <taxon>Polyporaceae</taxon>
        <taxon>Ganoderma</taxon>
    </lineage>
</organism>
<feature type="compositionally biased region" description="Low complexity" evidence="3">
    <location>
        <begin position="199"/>
        <end position="214"/>
    </location>
</feature>
<feature type="compositionally biased region" description="Acidic residues" evidence="3">
    <location>
        <begin position="382"/>
        <end position="393"/>
    </location>
</feature>
<dbReference type="GO" id="GO:0005085">
    <property type="term" value="F:guanyl-nucleotide exchange factor activity"/>
    <property type="evidence" value="ECO:0007669"/>
    <property type="project" value="InterPro"/>
</dbReference>
<evidence type="ECO:0000313" key="6">
    <source>
        <dbReference type="Proteomes" id="UP000230002"/>
    </source>
</evidence>
<accession>A0A2G8RRJ8</accession>
<feature type="compositionally biased region" description="Polar residues" evidence="3">
    <location>
        <begin position="457"/>
        <end position="467"/>
    </location>
</feature>
<feature type="compositionally biased region" description="Polar residues" evidence="3">
    <location>
        <begin position="1002"/>
        <end position="1013"/>
    </location>
</feature>
<feature type="compositionally biased region" description="Polar residues" evidence="3">
    <location>
        <begin position="117"/>
        <end position="144"/>
    </location>
</feature>
<dbReference type="STRING" id="1077348.A0A2G8RRJ8"/>
<evidence type="ECO:0000256" key="2">
    <source>
        <dbReference type="ARBA" id="ARBA00022490"/>
    </source>
</evidence>
<feature type="region of interest" description="Disordered" evidence="3">
    <location>
        <begin position="1000"/>
        <end position="1054"/>
    </location>
</feature>
<dbReference type="InterPro" id="IPR035899">
    <property type="entry name" value="DBL_dom_sf"/>
</dbReference>
<dbReference type="GO" id="GO:0005737">
    <property type="term" value="C:cytoplasm"/>
    <property type="evidence" value="ECO:0007669"/>
    <property type="project" value="UniProtKB-SubCell"/>
</dbReference>
<feature type="region of interest" description="Disordered" evidence="3">
    <location>
        <begin position="866"/>
        <end position="903"/>
    </location>
</feature>
<feature type="compositionally biased region" description="Polar residues" evidence="3">
    <location>
        <begin position="44"/>
        <end position="54"/>
    </location>
</feature>
<evidence type="ECO:0000256" key="3">
    <source>
        <dbReference type="SAM" id="MobiDB-lite"/>
    </source>
</evidence>
<gene>
    <name evidence="5" type="ORF">GSI_13863</name>
</gene>
<dbReference type="PANTHER" id="PTHR46006:SF7">
    <property type="entry name" value="DH DOMAIN-CONTAINING PROTEIN"/>
    <property type="match status" value="1"/>
</dbReference>
<feature type="compositionally biased region" description="Low complexity" evidence="3">
    <location>
        <begin position="1022"/>
        <end position="1042"/>
    </location>
</feature>
<proteinExistence type="predicted"/>
<dbReference type="PROSITE" id="PS50010">
    <property type="entry name" value="DH_2"/>
    <property type="match status" value="1"/>
</dbReference>
<comment type="subcellular location">
    <subcellularLocation>
        <location evidence="1">Cytoplasm</location>
    </subcellularLocation>
</comment>
<feature type="compositionally biased region" description="Basic and acidic residues" evidence="3">
    <location>
        <begin position="369"/>
        <end position="379"/>
    </location>
</feature>
<dbReference type="Pfam" id="PF00621">
    <property type="entry name" value="RhoGEF"/>
    <property type="match status" value="1"/>
</dbReference>
<evidence type="ECO:0000313" key="5">
    <source>
        <dbReference type="EMBL" id="PIL24111.1"/>
    </source>
</evidence>
<dbReference type="OrthoDB" id="1716625at2759"/>
<keyword evidence="6" id="KW-1185">Reference proteome</keyword>
<feature type="compositionally biased region" description="Low complexity" evidence="3">
    <location>
        <begin position="736"/>
        <end position="746"/>
    </location>
</feature>
<feature type="compositionally biased region" description="Basic and acidic residues" evidence="3">
    <location>
        <begin position="15"/>
        <end position="31"/>
    </location>
</feature>
<dbReference type="InterPro" id="IPR051480">
    <property type="entry name" value="Endocytic_GEF_Adapter"/>
</dbReference>
<dbReference type="InterPro" id="IPR000219">
    <property type="entry name" value="DH_dom"/>
</dbReference>
<dbReference type="SMART" id="SM00325">
    <property type="entry name" value="RhoGEF"/>
    <property type="match status" value="1"/>
</dbReference>
<feature type="region of interest" description="Disordered" evidence="3">
    <location>
        <begin position="351"/>
        <end position="468"/>
    </location>
</feature>
<sequence length="1069" mass="116770">MKAFLTRLNRGLAGGREKDREKDAQAQKEKIPQLPPLKEWPPSALTSTPNSINSFKPLPELSVRPLPPIGEPSSSSTESSLTTTPIAANPPLPATETKENLPAAPEPTLPPASASEGHQSTRADGSTDSTGRSSRKTANGTSSDAQKKVAFLSPPPTPGPLQDRALPGADTPTPTPTPTVAVKSSVSRFHAAHGKETRGSTSTAASSRTDVASTLKSTKPASTRTATSPYSVKGYEASLHQSLRSTTPFSQMSNTSSRILAAQSWSEGAEEDLVSNLGQRERTRQEVLWEIVASEERYVTELLKMKETFIEPLLHPYIASPVSSPTPMDIYDDLIRADTPRESLEHLPIAARFLGSPDRSDSPAPITETPRKEDNHPNIDGESMDSAEEDEAEDRMGAAFHSSRQKTVTMSLAAKHNHPRSPYGTTAARSGKSKFGTSVPFPTRSHQSLPPPPRANLMTSSTHSLGRQSFMAESQREYEHSPPSMRTTGTGASRVLRKFKKSSTGPDTIVNGAVPPAQLPEDLRKCLEVIEGGILDGHIRLSEGLRKRYEDQYPLVRSLADVFVTNSHILHGYATYVLHLERALEQVDNALSTASKKPKKQDADQWLKICQYLQKLEITASEKGETGLAISLSKPFQRLLKYPLLFQNLLYHTDPSTFEYESTLQMVAEVETIVRSIEDEKIQKEERDKTRDVFARIESLDKVKQLMVPKPSRVLVEERPVVGVNPLTDPTRAESSRSTASPPLSSQNSRNVKGKTSFKRLSDVLQSGSSGIGGKKDLWLVVFNDVVLRCQRTGTTSLPLVSGSANSRANSLPELQGKAKYATTGRRGPTTKPRNLYKFLKIETWDIGDVVQPREGVVSMEEVAKSRQQVHTGGGVQPRIVPMPTEEEEEAANDSDDSDRKSKMSFSYWGADKVTLQKPIVKPKAAMANGGRRTVTPTTAYARESSANAKFGTRLNIQDAPHQAPRPASRRTVATPVNRKVTPHSDEGHSVKVTITRDRPTWDSSTRATTTPLPNKRARNISQTSAATRVTTTPNTNKTLASPAPSEDSGVGFIRNMVNQDPSLNRLIP</sequence>
<feature type="compositionally biased region" description="Acidic residues" evidence="3">
    <location>
        <begin position="885"/>
        <end position="897"/>
    </location>
</feature>
<feature type="domain" description="DH" evidence="4">
    <location>
        <begin position="283"/>
        <end position="680"/>
    </location>
</feature>
<dbReference type="EMBL" id="AYKW01000067">
    <property type="protein sequence ID" value="PIL24111.1"/>
    <property type="molecule type" value="Genomic_DNA"/>
</dbReference>
<reference evidence="5 6" key="1">
    <citation type="journal article" date="2015" name="Sci. Rep.">
        <title>Chromosome-level genome map provides insights into diverse defense mechanisms in the medicinal fungus Ganoderma sinense.</title>
        <authorList>
            <person name="Zhu Y."/>
            <person name="Xu J."/>
            <person name="Sun C."/>
            <person name="Zhou S."/>
            <person name="Xu H."/>
            <person name="Nelson D.R."/>
            <person name="Qian J."/>
            <person name="Song J."/>
            <person name="Luo H."/>
            <person name="Xiang L."/>
            <person name="Li Y."/>
            <person name="Xu Z."/>
            <person name="Ji A."/>
            <person name="Wang L."/>
            <person name="Lu S."/>
            <person name="Hayward A."/>
            <person name="Sun W."/>
            <person name="Li X."/>
            <person name="Schwartz D.C."/>
            <person name="Wang Y."/>
            <person name="Chen S."/>
        </authorList>
    </citation>
    <scope>NUCLEOTIDE SEQUENCE [LARGE SCALE GENOMIC DNA]</scope>
    <source>
        <strain evidence="5 6">ZZ0214-1</strain>
    </source>
</reference>
<dbReference type="Proteomes" id="UP000230002">
    <property type="component" value="Unassembled WGS sequence"/>
</dbReference>
<dbReference type="PANTHER" id="PTHR46006">
    <property type="entry name" value="RHO GUANINE NUCLEOTIDE EXCHANGE FACTOR AT 64C, ISOFORM A"/>
    <property type="match status" value="1"/>
</dbReference>
<name>A0A2G8RRJ8_9APHY</name>
<dbReference type="SUPFAM" id="SSF48065">
    <property type="entry name" value="DBL homology domain (DH-domain)"/>
    <property type="match status" value="1"/>
</dbReference>
<feature type="region of interest" description="Disordered" evidence="3">
    <location>
        <begin position="724"/>
        <end position="755"/>
    </location>
</feature>